<dbReference type="EMBL" id="JBGBZJ010000003">
    <property type="protein sequence ID" value="MEY9453402.1"/>
    <property type="molecule type" value="Genomic_DNA"/>
</dbReference>
<dbReference type="PANTHER" id="PTHR30349:SF41">
    <property type="entry name" value="INTEGRASE_RECOMBINASE PROTEIN MJ0367-RELATED"/>
    <property type="match status" value="1"/>
</dbReference>
<evidence type="ECO:0000256" key="4">
    <source>
        <dbReference type="ARBA" id="ARBA00023172"/>
    </source>
</evidence>
<dbReference type="InterPro" id="IPR013762">
    <property type="entry name" value="Integrase-like_cat_sf"/>
</dbReference>
<feature type="compositionally biased region" description="Basic and acidic residues" evidence="5">
    <location>
        <begin position="1"/>
        <end position="20"/>
    </location>
</feature>
<dbReference type="Gene3D" id="1.10.443.10">
    <property type="entry name" value="Intergrase catalytic core"/>
    <property type="match status" value="1"/>
</dbReference>
<accession>A0ABV4FP77</accession>
<dbReference type="InterPro" id="IPR050090">
    <property type="entry name" value="Tyrosine_recombinase_XerCD"/>
</dbReference>
<dbReference type="RefSeq" id="WP_370132481.1">
    <property type="nucleotide sequence ID" value="NZ_JBGBZJ010000003.1"/>
</dbReference>
<dbReference type="InterPro" id="IPR011010">
    <property type="entry name" value="DNA_brk_join_enz"/>
</dbReference>
<feature type="region of interest" description="Disordered" evidence="5">
    <location>
        <begin position="419"/>
        <end position="439"/>
    </location>
</feature>
<comment type="similarity">
    <text evidence="1">Belongs to the 'phage' integrase family.</text>
</comment>
<sequence>MAARRDEPGPPAEIERSLREHAKRKRPPIGPLDPHLYVTFGLEARAFLQRKGIHLVGDRLHSFIRSYVEAKELAERELLQNAKKDYTPNKAVAERFPEFKPPNPEKKFDVLWAEFAEAKELAASTRKKWEPYFRQLIKRIGTDDMSSVTEQHLLDWRDALLASKASRRNVKFGYIAAARAFFGWAKNEKKLATNPAAEVVVTISEKKKRQTKKVGFDDLEARTILAAALGPQNERMTEENAAARRWVPWLCAYTGARVNEITQLRACDVIEKDGIPCIHIRPEAGTVKTAERTVPLHPHLLQMQFVDWAHRKKGDTPLFYAIERQRKKDRKNPTYTSVGNKLADWVRKGLQITNPKVAPNHGWRHRFKTEGRRAKMLWQVLDAIQGLAPRTDGENYGEIPVDVMLPEIQKYPWYKIDAPAKPVDRRRRSQRRADEAAAP</sequence>
<gene>
    <name evidence="6" type="ORF">ABIG07_002350</name>
</gene>
<dbReference type="SUPFAM" id="SSF56349">
    <property type="entry name" value="DNA breaking-rejoining enzymes"/>
    <property type="match status" value="1"/>
</dbReference>
<comment type="caution">
    <text evidence="6">The sequence shown here is derived from an EMBL/GenBank/DDBJ whole genome shotgun (WGS) entry which is preliminary data.</text>
</comment>
<keyword evidence="2" id="KW-0229">DNA integration</keyword>
<keyword evidence="7" id="KW-1185">Reference proteome</keyword>
<keyword evidence="3" id="KW-0238">DNA-binding</keyword>
<evidence type="ECO:0000256" key="5">
    <source>
        <dbReference type="SAM" id="MobiDB-lite"/>
    </source>
</evidence>
<dbReference type="InterPro" id="IPR010998">
    <property type="entry name" value="Integrase_recombinase_N"/>
</dbReference>
<evidence type="ECO:0000256" key="1">
    <source>
        <dbReference type="ARBA" id="ARBA00008857"/>
    </source>
</evidence>
<dbReference type="PANTHER" id="PTHR30349">
    <property type="entry name" value="PHAGE INTEGRASE-RELATED"/>
    <property type="match status" value="1"/>
</dbReference>
<dbReference type="Proteomes" id="UP001565369">
    <property type="component" value="Unassembled WGS sequence"/>
</dbReference>
<feature type="region of interest" description="Disordered" evidence="5">
    <location>
        <begin position="1"/>
        <end position="27"/>
    </location>
</feature>
<keyword evidence="4" id="KW-0233">DNA recombination</keyword>
<organism evidence="6 7">
    <name type="scientific">Bradyrhizobium ottawaense</name>
    <dbReference type="NCBI Taxonomy" id="931866"/>
    <lineage>
        <taxon>Bacteria</taxon>
        <taxon>Pseudomonadati</taxon>
        <taxon>Pseudomonadota</taxon>
        <taxon>Alphaproteobacteria</taxon>
        <taxon>Hyphomicrobiales</taxon>
        <taxon>Nitrobacteraceae</taxon>
        <taxon>Bradyrhizobium</taxon>
    </lineage>
</organism>
<evidence type="ECO:0000313" key="7">
    <source>
        <dbReference type="Proteomes" id="UP001565369"/>
    </source>
</evidence>
<proteinExistence type="inferred from homology"/>
<protein>
    <submittedName>
        <fullName evidence="6">Integrase</fullName>
    </submittedName>
</protein>
<evidence type="ECO:0000313" key="6">
    <source>
        <dbReference type="EMBL" id="MEY9453402.1"/>
    </source>
</evidence>
<evidence type="ECO:0000256" key="3">
    <source>
        <dbReference type="ARBA" id="ARBA00023125"/>
    </source>
</evidence>
<evidence type="ECO:0000256" key="2">
    <source>
        <dbReference type="ARBA" id="ARBA00022908"/>
    </source>
</evidence>
<reference evidence="6 7" key="1">
    <citation type="submission" date="2024-07" db="EMBL/GenBank/DDBJ databases">
        <title>Genomic Encyclopedia of Type Strains, Phase V (KMG-V): Genome sequencing to study the core and pangenomes of soil and plant-associated prokaryotes.</title>
        <authorList>
            <person name="Whitman W."/>
        </authorList>
    </citation>
    <scope>NUCLEOTIDE SEQUENCE [LARGE SCALE GENOMIC DNA]</scope>
    <source>
        <strain evidence="6 7">USDA 152</strain>
    </source>
</reference>
<name>A0ABV4FP77_9BRAD</name>
<dbReference type="Gene3D" id="1.10.150.130">
    <property type="match status" value="1"/>
</dbReference>